<dbReference type="InterPro" id="IPR036097">
    <property type="entry name" value="HisK_dim/P_sf"/>
</dbReference>
<dbReference type="Gene3D" id="3.30.565.10">
    <property type="entry name" value="Histidine kinase-like ATPase, C-terminal domain"/>
    <property type="match status" value="1"/>
</dbReference>
<dbReference type="SUPFAM" id="SSF55874">
    <property type="entry name" value="ATPase domain of HSP90 chaperone/DNA topoisomerase II/histidine kinase"/>
    <property type="match status" value="1"/>
</dbReference>
<dbReference type="HOGENOM" id="CLU_000445_89_11_3"/>
<dbReference type="Gene3D" id="1.10.287.130">
    <property type="match status" value="1"/>
</dbReference>
<dbReference type="FunFam" id="3.30.565.10:FF:000010">
    <property type="entry name" value="Sensor histidine kinase RcsC"/>
    <property type="match status" value="1"/>
</dbReference>
<protein>
    <recommendedName>
        <fullName evidence="7">Circadian input-output histidine kinase CikA</fullName>
        <ecNumber evidence="3">2.7.13.3</ecNumber>
    </recommendedName>
</protein>
<dbReference type="SUPFAM" id="SSF47384">
    <property type="entry name" value="Homodimeric domain of signal transducing histidine kinase"/>
    <property type="match status" value="1"/>
</dbReference>
<dbReference type="PROSITE" id="PS50109">
    <property type="entry name" value="HIS_KIN"/>
    <property type="match status" value="1"/>
</dbReference>
<keyword evidence="10" id="KW-1185">Reference proteome</keyword>
<dbReference type="InterPro" id="IPR003661">
    <property type="entry name" value="HisK_dim/P_dom"/>
</dbReference>
<dbReference type="CDD" id="cd00082">
    <property type="entry name" value="HisKA"/>
    <property type="match status" value="1"/>
</dbReference>
<dbReference type="KEGG" id="glj:GKIL_1231"/>
<keyword evidence="5 9" id="KW-0418">Kinase</keyword>
<keyword evidence="5 9" id="KW-0808">Transferase</keyword>
<evidence type="ECO:0000256" key="4">
    <source>
        <dbReference type="ARBA" id="ARBA00022553"/>
    </source>
</evidence>
<dbReference type="SMART" id="SM00388">
    <property type="entry name" value="HisKA"/>
    <property type="match status" value="1"/>
</dbReference>
<comment type="similarity">
    <text evidence="2">In the N-terminal section; belongs to the phytochrome family.</text>
</comment>
<dbReference type="AlphaFoldDB" id="U5QEU4"/>
<dbReference type="InterPro" id="IPR004358">
    <property type="entry name" value="Sig_transdc_His_kin-like_C"/>
</dbReference>
<evidence type="ECO:0000313" key="10">
    <source>
        <dbReference type="Proteomes" id="UP000017396"/>
    </source>
</evidence>
<dbReference type="Pfam" id="PF00512">
    <property type="entry name" value="HisKA"/>
    <property type="match status" value="1"/>
</dbReference>
<dbReference type="Proteomes" id="UP000017396">
    <property type="component" value="Chromosome"/>
</dbReference>
<reference evidence="9 10" key="1">
    <citation type="journal article" date="2013" name="PLoS ONE">
        <title>Cultivation and Complete Genome Sequencing of Gloeobacter kilaueensis sp. nov., from a Lava Cave in Kilauea Caldera, Hawai'i.</title>
        <authorList>
            <person name="Saw J.H."/>
            <person name="Schatz M."/>
            <person name="Brown M.V."/>
            <person name="Kunkel D.D."/>
            <person name="Foster J.S."/>
            <person name="Shick H."/>
            <person name="Christensen S."/>
            <person name="Hou S."/>
            <person name="Wan X."/>
            <person name="Donachie S.P."/>
        </authorList>
    </citation>
    <scope>NUCLEOTIDE SEQUENCE [LARGE SCALE GENOMIC DNA]</scope>
    <source>
        <strain evidence="10">JS</strain>
    </source>
</reference>
<dbReference type="EC" id="2.7.13.3" evidence="3"/>
<dbReference type="PRINTS" id="PR00344">
    <property type="entry name" value="BCTRLSENSOR"/>
</dbReference>
<dbReference type="InterPro" id="IPR003594">
    <property type="entry name" value="HATPase_dom"/>
</dbReference>
<dbReference type="PANTHER" id="PTHR43547:SF2">
    <property type="entry name" value="HYBRID SIGNAL TRANSDUCTION HISTIDINE KINASE C"/>
    <property type="match status" value="1"/>
</dbReference>
<dbReference type="Pfam" id="PF02518">
    <property type="entry name" value="HATPase_c"/>
    <property type="match status" value="1"/>
</dbReference>
<evidence type="ECO:0000256" key="6">
    <source>
        <dbReference type="ARBA" id="ARBA00023012"/>
    </source>
</evidence>
<evidence type="ECO:0000256" key="2">
    <source>
        <dbReference type="ARBA" id="ARBA00006402"/>
    </source>
</evidence>
<evidence type="ECO:0000256" key="1">
    <source>
        <dbReference type="ARBA" id="ARBA00000085"/>
    </source>
</evidence>
<proteinExistence type="inferred from homology"/>
<gene>
    <name evidence="9" type="ORF">GKIL_1231</name>
</gene>
<evidence type="ECO:0000256" key="5">
    <source>
        <dbReference type="ARBA" id="ARBA00022777"/>
    </source>
</evidence>
<evidence type="ECO:0000313" key="9">
    <source>
        <dbReference type="EMBL" id="AGY57477.1"/>
    </source>
</evidence>
<dbReference type="OrthoDB" id="9790669at2"/>
<evidence type="ECO:0000256" key="3">
    <source>
        <dbReference type="ARBA" id="ARBA00012438"/>
    </source>
</evidence>
<organism evidence="9 10">
    <name type="scientific">Gloeobacter kilaueensis (strain ATCC BAA-2537 / CCAP 1431/1 / ULC 316 / JS1)</name>
    <dbReference type="NCBI Taxonomy" id="1183438"/>
    <lineage>
        <taxon>Bacteria</taxon>
        <taxon>Bacillati</taxon>
        <taxon>Cyanobacteriota</taxon>
        <taxon>Cyanophyceae</taxon>
        <taxon>Gloeobacterales</taxon>
        <taxon>Gloeobacteraceae</taxon>
        <taxon>Gloeobacter</taxon>
    </lineage>
</organism>
<dbReference type="PANTHER" id="PTHR43547">
    <property type="entry name" value="TWO-COMPONENT HISTIDINE KINASE"/>
    <property type="match status" value="1"/>
</dbReference>
<evidence type="ECO:0000259" key="8">
    <source>
        <dbReference type="PROSITE" id="PS50109"/>
    </source>
</evidence>
<dbReference type="STRING" id="1183438.GKIL_1231"/>
<feature type="domain" description="Histidine kinase" evidence="8">
    <location>
        <begin position="74"/>
        <end position="293"/>
    </location>
</feature>
<evidence type="ECO:0000256" key="7">
    <source>
        <dbReference type="ARBA" id="ARBA00074306"/>
    </source>
</evidence>
<dbReference type="CDD" id="cd00075">
    <property type="entry name" value="HATPase"/>
    <property type="match status" value="1"/>
</dbReference>
<keyword evidence="4" id="KW-0597">Phosphoprotein</keyword>
<dbReference type="EMBL" id="CP003587">
    <property type="protein sequence ID" value="AGY57477.1"/>
    <property type="molecule type" value="Genomic_DNA"/>
</dbReference>
<keyword evidence="6" id="KW-0902">Two-component regulatory system</keyword>
<dbReference type="GO" id="GO:0000155">
    <property type="term" value="F:phosphorelay sensor kinase activity"/>
    <property type="evidence" value="ECO:0007669"/>
    <property type="project" value="InterPro"/>
</dbReference>
<dbReference type="PATRIC" id="fig|1183438.3.peg.1214"/>
<dbReference type="InterPro" id="IPR005467">
    <property type="entry name" value="His_kinase_dom"/>
</dbReference>
<dbReference type="InterPro" id="IPR036890">
    <property type="entry name" value="HATPase_C_sf"/>
</dbReference>
<dbReference type="SMART" id="SM00387">
    <property type="entry name" value="HATPase_c"/>
    <property type="match status" value="1"/>
</dbReference>
<name>U5QEU4_GLOK1</name>
<sequence length="296" mass="32444">MEEWVQSYRCVLIEVMDVSRSTSSLPAQDSAAQATYVAALEKTLRQERAGRLKAERALRRTQAANSAKDRFLSILSHELRTTLNSILGWVVLLRAERLDPSTSARALEIIERNAATQSKLVNDLSDISRIIQGKLRLELQPVALQAVVRSALDTVMLAAQQKRIELVLQIAVDEGVQVLADRERLGQVVWNLLTNAIKFTPEGGRIEITLRSQGSEIELIVSDSGIGIVAEALPHLFELFHQSERAIHHNGSGLGLGLAIAREIIHLHGGQIRAESAGAGQGATFTVRLPLAQLPR</sequence>
<dbReference type="eggNOG" id="COG2205">
    <property type="taxonomic scope" value="Bacteria"/>
</dbReference>
<accession>U5QEU4</accession>
<comment type="catalytic activity">
    <reaction evidence="1">
        <text>ATP + protein L-histidine = ADP + protein N-phospho-L-histidine.</text>
        <dbReference type="EC" id="2.7.13.3"/>
    </reaction>
</comment>